<comment type="caution">
    <text evidence="6">The sequence shown here is derived from an EMBL/GenBank/DDBJ whole genome shotgun (WGS) entry which is preliminary data.</text>
</comment>
<evidence type="ECO:0000259" key="5">
    <source>
        <dbReference type="PROSITE" id="PS50893"/>
    </source>
</evidence>
<keyword evidence="4 6" id="KW-0067">ATP-binding</keyword>
<comment type="similarity">
    <text evidence="1">Belongs to the ABC transporter superfamily.</text>
</comment>
<dbReference type="STRING" id="33968.BMS77_08515"/>
<dbReference type="GO" id="GO:0005524">
    <property type="term" value="F:ATP binding"/>
    <property type="evidence" value="ECO:0007669"/>
    <property type="project" value="UniProtKB-KW"/>
</dbReference>
<keyword evidence="2" id="KW-0813">Transport</keyword>
<dbReference type="InterPro" id="IPR050153">
    <property type="entry name" value="Metal_Ion_Import_ABC"/>
</dbReference>
<dbReference type="RefSeq" id="WP_036068028.1">
    <property type="nucleotide sequence ID" value="NZ_MPLS01000024.1"/>
</dbReference>
<evidence type="ECO:0000313" key="7">
    <source>
        <dbReference type="Proteomes" id="UP000192288"/>
    </source>
</evidence>
<dbReference type="AlphaFoldDB" id="A0A1X0VCJ9"/>
<dbReference type="SMART" id="SM00382">
    <property type="entry name" value="AAA"/>
    <property type="match status" value="1"/>
</dbReference>
<dbReference type="GO" id="GO:0016887">
    <property type="term" value="F:ATP hydrolysis activity"/>
    <property type="evidence" value="ECO:0007669"/>
    <property type="project" value="InterPro"/>
</dbReference>
<evidence type="ECO:0000256" key="4">
    <source>
        <dbReference type="ARBA" id="ARBA00022840"/>
    </source>
</evidence>
<dbReference type="SUPFAM" id="SSF52540">
    <property type="entry name" value="P-loop containing nucleoside triphosphate hydrolases"/>
    <property type="match status" value="1"/>
</dbReference>
<feature type="domain" description="ABC transporter" evidence="5">
    <location>
        <begin position="5"/>
        <end position="229"/>
    </location>
</feature>
<organism evidence="6 7">
    <name type="scientific">Leuconostoc pseudomesenteroides</name>
    <dbReference type="NCBI Taxonomy" id="33968"/>
    <lineage>
        <taxon>Bacteria</taxon>
        <taxon>Bacillati</taxon>
        <taxon>Bacillota</taxon>
        <taxon>Bacilli</taxon>
        <taxon>Lactobacillales</taxon>
        <taxon>Lactobacillaceae</taxon>
        <taxon>Leuconostoc</taxon>
    </lineage>
</organism>
<evidence type="ECO:0000256" key="2">
    <source>
        <dbReference type="ARBA" id="ARBA00022448"/>
    </source>
</evidence>
<proteinExistence type="inferred from homology"/>
<protein>
    <submittedName>
        <fullName evidence="6">Zinc ABC transporter ATP-binding protein</fullName>
    </submittedName>
</protein>
<dbReference type="Pfam" id="PF00005">
    <property type="entry name" value="ABC_tran"/>
    <property type="match status" value="1"/>
</dbReference>
<evidence type="ECO:0000256" key="1">
    <source>
        <dbReference type="ARBA" id="ARBA00005417"/>
    </source>
</evidence>
<evidence type="ECO:0000256" key="3">
    <source>
        <dbReference type="ARBA" id="ARBA00022741"/>
    </source>
</evidence>
<dbReference type="InterPro" id="IPR003593">
    <property type="entry name" value="AAA+_ATPase"/>
</dbReference>
<dbReference type="Gene3D" id="3.40.50.300">
    <property type="entry name" value="P-loop containing nucleotide triphosphate hydrolases"/>
    <property type="match status" value="1"/>
</dbReference>
<dbReference type="EMBL" id="MPLS01000024">
    <property type="protein sequence ID" value="ORI97467.1"/>
    <property type="molecule type" value="Genomic_DNA"/>
</dbReference>
<dbReference type="InterPro" id="IPR027417">
    <property type="entry name" value="P-loop_NTPase"/>
</dbReference>
<name>A0A1X0VCJ9_LEUPS</name>
<dbReference type="InterPro" id="IPR003439">
    <property type="entry name" value="ABC_transporter-like_ATP-bd"/>
</dbReference>
<evidence type="ECO:0000313" key="6">
    <source>
        <dbReference type="EMBL" id="ORI97467.1"/>
    </source>
</evidence>
<dbReference type="InterPro" id="IPR017871">
    <property type="entry name" value="ABC_transporter-like_CS"/>
</dbReference>
<keyword evidence="3" id="KW-0547">Nucleotide-binding</keyword>
<dbReference type="PANTHER" id="PTHR42734">
    <property type="entry name" value="METAL TRANSPORT SYSTEM ATP-BINDING PROTEIN TM_0124-RELATED"/>
    <property type="match status" value="1"/>
</dbReference>
<dbReference type="PROSITE" id="PS00211">
    <property type="entry name" value="ABC_TRANSPORTER_1"/>
    <property type="match status" value="1"/>
</dbReference>
<sequence>MNAIIDTHQLTIRYGDKAIASEINVDVPAGSFYAILGENGAGKTTFVKTLIGQHHNYVGNLKVNTQAIGFVPQFRDISRDYPLSIAEFVGLAFNRGWHLFNNQLEKSAIHDALEKMDLVDIADQRLGLVSGGQRQRAFVAQALVKRPELLILDESTASLDHEHKIQLLTTIVRLQKETGLTVLFITHELNLVADFADGFLFFANGSVTQGNAQALKKLTVDMTVTHPENEVHYV</sequence>
<reference evidence="6 7" key="1">
    <citation type="journal article" date="2017" name="Front. Microbiol.">
        <title>Genomic Characterization of Dairy Associated Leuconostoc Species and Diversity of Leuconostocs in Undefined Mixed Mesophilic Starter Cultures.</title>
        <authorList>
            <person name="Frantzen C.A."/>
            <person name="Kot W."/>
            <person name="Pedersen T.B."/>
            <person name="Ardo Y.M."/>
            <person name="Broadbent J.R."/>
            <person name="Neve H."/>
            <person name="Hansen L.H."/>
            <person name="Dal Bello F."/>
            <person name="Ostlie H.M."/>
            <person name="Kleppen H.P."/>
            <person name="Vogensen F.K."/>
            <person name="Holo H."/>
        </authorList>
    </citation>
    <scope>NUCLEOTIDE SEQUENCE [LARGE SCALE GENOMIC DNA]</scope>
    <source>
        <strain evidence="6 7">LMGCF08</strain>
    </source>
</reference>
<dbReference type="Proteomes" id="UP000192288">
    <property type="component" value="Unassembled WGS sequence"/>
</dbReference>
<dbReference type="PROSITE" id="PS50893">
    <property type="entry name" value="ABC_TRANSPORTER_2"/>
    <property type="match status" value="1"/>
</dbReference>
<accession>A0A1X0VCJ9</accession>
<gene>
    <name evidence="6" type="ORF">BMR96_06955</name>
</gene>
<dbReference type="PANTHER" id="PTHR42734:SF17">
    <property type="entry name" value="METAL TRANSPORT SYSTEM ATP-BINDING PROTEIN TM_0124-RELATED"/>
    <property type="match status" value="1"/>
</dbReference>